<dbReference type="AlphaFoldDB" id="A0A0C2WH26"/>
<dbReference type="Proteomes" id="UP000325576">
    <property type="component" value="Unassembled WGS sequence"/>
</dbReference>
<organism evidence="1 2">
    <name type="scientific">Rhodococcus erythropolis</name>
    <name type="common">Arthrobacter picolinophilus</name>
    <dbReference type="NCBI Taxonomy" id="1833"/>
    <lineage>
        <taxon>Bacteria</taxon>
        <taxon>Bacillati</taxon>
        <taxon>Actinomycetota</taxon>
        <taxon>Actinomycetes</taxon>
        <taxon>Mycobacteriales</taxon>
        <taxon>Nocardiaceae</taxon>
        <taxon>Rhodococcus</taxon>
        <taxon>Rhodococcus erythropolis group</taxon>
    </lineage>
</organism>
<accession>A0A0C2WH26</accession>
<dbReference type="EMBL" id="MRBO01000116">
    <property type="protein sequence ID" value="KAB2586835.1"/>
    <property type="molecule type" value="Genomic_DNA"/>
</dbReference>
<comment type="caution">
    <text evidence="1">The sequence shown here is derived from an EMBL/GenBank/DDBJ whole genome shotgun (WGS) entry which is preliminary data.</text>
</comment>
<evidence type="ECO:0000313" key="2">
    <source>
        <dbReference type="Proteomes" id="UP000325576"/>
    </source>
</evidence>
<reference evidence="1 2" key="1">
    <citation type="journal article" date="2017" name="Poromechanics V (2013)">
        <title>Genomic Characterization of the Arsenic-Tolerant Actinobacterium, &lt;i&gt;Rhodococcus erythropolis&lt;/i&gt; S43.</title>
        <authorList>
            <person name="Retamal-Morales G."/>
            <person name="Mehnert M."/>
            <person name="Schwabe R."/>
            <person name="Tischler D."/>
            <person name="Schloemann M."/>
            <person name="Levican G.J."/>
        </authorList>
    </citation>
    <scope>NUCLEOTIDE SEQUENCE [LARGE SCALE GENOMIC DNA]</scope>
    <source>
        <strain evidence="1 2">S43</strain>
    </source>
</reference>
<evidence type="ECO:0000313" key="1">
    <source>
        <dbReference type="EMBL" id="KAB2586835.1"/>
    </source>
</evidence>
<protein>
    <submittedName>
        <fullName evidence="1">Uncharacterized protein</fullName>
    </submittedName>
</protein>
<name>A0A0C2WH26_RHOER</name>
<gene>
    <name evidence="1" type="ORF">BS297_03200</name>
</gene>
<dbReference type="RefSeq" id="WP_021334262.1">
    <property type="nucleotide sequence ID" value="NZ_CP070870.1"/>
</dbReference>
<sequence>MAERRYLEVTVGTNVVMVLDHRTVEVFDRTAASTSEVARWHVEHIAVKAKPSKSGLKLTIGNRLADDSIAVAGPRASLTVPPENEAAVVAFFDEVKAARV</sequence>
<proteinExistence type="predicted"/>